<dbReference type="OrthoDB" id="9807797at2"/>
<dbReference type="InterPro" id="IPR001179">
    <property type="entry name" value="PPIase_FKBP_dom"/>
</dbReference>
<dbReference type="GO" id="GO:0003755">
    <property type="term" value="F:peptidyl-prolyl cis-trans isomerase activity"/>
    <property type="evidence" value="ECO:0007669"/>
    <property type="project" value="UniProtKB-KW"/>
</dbReference>
<feature type="signal peptide" evidence="7">
    <location>
        <begin position="1"/>
        <end position="21"/>
    </location>
</feature>
<sequence length="387" mass="42842">MRLIKKAMGLVLLMLLVSATACKDKYPDLEDGLYTEIITNKGTMVLRLEYQKAPVTVANFISLAEGTNTLVDSAYIGKKFYNGLIFHRIIDEFMIQGGDPTGTGSGSPGYKFNNEISEDLLHDKVGTLSMANSGPNTNGSQFFITENATPNLDGGYNVFGYLVVGEDVLHTLASVETSKPGDKPIEDVIMEEVNIIRKGKDAKNFNAPVVFKDHFADAEKAEKERFAKEEEAQKIRAEKSAAAAADMKPAFETYEGKSKTLASGLKMFNITKGTGPKPKAGNTVMLYYQGYFTDGGLFDSNVKSVEENYGVYNPEKDQRQMYNPMPMPISPEAQMIPGFKEAVNHMQVGDKSFFYLPSHLAYGERGFRMIPPNTDLIFIIEMVEIQE</sequence>
<dbReference type="GO" id="GO:0006457">
    <property type="term" value="P:protein folding"/>
    <property type="evidence" value="ECO:0007669"/>
    <property type="project" value="InterPro"/>
</dbReference>
<feature type="chain" id="PRO_5020430481" description="peptidylprolyl isomerase" evidence="7">
    <location>
        <begin position="22"/>
        <end position="387"/>
    </location>
</feature>
<evidence type="ECO:0000256" key="2">
    <source>
        <dbReference type="ARBA" id="ARBA00007365"/>
    </source>
</evidence>
<keyword evidence="4 6" id="KW-0697">Rotamase</keyword>
<feature type="domain" description="PPIase cyclophilin-type" evidence="9">
    <location>
        <begin position="42"/>
        <end position="195"/>
    </location>
</feature>
<dbReference type="EMBL" id="SDDZ01000003">
    <property type="protein sequence ID" value="RXJ50671.1"/>
    <property type="molecule type" value="Genomic_DNA"/>
</dbReference>
<dbReference type="Proteomes" id="UP000289792">
    <property type="component" value="Unassembled WGS sequence"/>
</dbReference>
<dbReference type="SUPFAM" id="SSF54534">
    <property type="entry name" value="FKBP-like"/>
    <property type="match status" value="1"/>
</dbReference>
<evidence type="ECO:0000256" key="3">
    <source>
        <dbReference type="ARBA" id="ARBA00013194"/>
    </source>
</evidence>
<evidence type="ECO:0000259" key="8">
    <source>
        <dbReference type="PROSITE" id="PS50059"/>
    </source>
</evidence>
<dbReference type="Pfam" id="PF00160">
    <property type="entry name" value="Pro_isomerase"/>
    <property type="match status" value="1"/>
</dbReference>
<dbReference type="PANTHER" id="PTHR45625">
    <property type="entry name" value="PEPTIDYL-PROLYL CIS-TRANS ISOMERASE-RELATED"/>
    <property type="match status" value="1"/>
</dbReference>
<dbReference type="PROSITE" id="PS00170">
    <property type="entry name" value="CSA_PPIASE_1"/>
    <property type="match status" value="1"/>
</dbReference>
<accession>A0A4Q0XI40</accession>
<evidence type="ECO:0000259" key="9">
    <source>
        <dbReference type="PROSITE" id="PS50072"/>
    </source>
</evidence>
<dbReference type="PROSITE" id="PS50059">
    <property type="entry name" value="FKBP_PPIASE"/>
    <property type="match status" value="1"/>
</dbReference>
<keyword evidence="7" id="KW-0732">Signal</keyword>
<dbReference type="InterPro" id="IPR002130">
    <property type="entry name" value="Cyclophilin-type_PPIase_dom"/>
</dbReference>
<comment type="caution">
    <text evidence="10">The sequence shown here is derived from an EMBL/GenBank/DDBJ whole genome shotgun (WGS) entry which is preliminary data.</text>
</comment>
<gene>
    <name evidence="10" type="ORF">ESZ48_07910</name>
</gene>
<dbReference type="InterPro" id="IPR044666">
    <property type="entry name" value="Cyclophilin_A-like"/>
</dbReference>
<reference evidence="10 11" key="1">
    <citation type="submission" date="2019-01" db="EMBL/GenBank/DDBJ databases">
        <title>Genome sequence of the Antarctic species Gelidibacter gilvus ACAM 158(T).</title>
        <authorList>
            <person name="Bowman J.P."/>
        </authorList>
    </citation>
    <scope>NUCLEOTIDE SEQUENCE [LARGE SCALE GENOMIC DNA]</scope>
    <source>
        <strain evidence="10 11">IC158</strain>
    </source>
</reference>
<evidence type="ECO:0000313" key="11">
    <source>
        <dbReference type="Proteomes" id="UP000289792"/>
    </source>
</evidence>
<dbReference type="RefSeq" id="WP_129016789.1">
    <property type="nucleotide sequence ID" value="NZ_SDDZ01000003.1"/>
</dbReference>
<dbReference type="PANTHER" id="PTHR45625:SF4">
    <property type="entry name" value="PEPTIDYLPROLYL ISOMERASE DOMAIN AND WD REPEAT-CONTAINING PROTEIN 1"/>
    <property type="match status" value="1"/>
</dbReference>
<dbReference type="Gene3D" id="2.40.100.10">
    <property type="entry name" value="Cyclophilin-like"/>
    <property type="match status" value="1"/>
</dbReference>
<dbReference type="AlphaFoldDB" id="A0A4Q0XI40"/>
<evidence type="ECO:0000256" key="7">
    <source>
        <dbReference type="SAM" id="SignalP"/>
    </source>
</evidence>
<keyword evidence="11" id="KW-1185">Reference proteome</keyword>
<evidence type="ECO:0000256" key="6">
    <source>
        <dbReference type="PROSITE-ProRule" id="PRU00277"/>
    </source>
</evidence>
<comment type="similarity">
    <text evidence="2">Belongs to the cyclophilin-type PPIase family.</text>
</comment>
<feature type="domain" description="PPIase FKBP-type" evidence="8">
    <location>
        <begin position="281"/>
        <end position="386"/>
    </location>
</feature>
<name>A0A4Q0XI40_9FLAO</name>
<dbReference type="Pfam" id="PF00254">
    <property type="entry name" value="FKBP_C"/>
    <property type="match status" value="1"/>
</dbReference>
<proteinExistence type="inferred from homology"/>
<dbReference type="InterPro" id="IPR029000">
    <property type="entry name" value="Cyclophilin-like_dom_sf"/>
</dbReference>
<dbReference type="CDD" id="cd00317">
    <property type="entry name" value="cyclophilin"/>
    <property type="match status" value="1"/>
</dbReference>
<dbReference type="PROSITE" id="PS50072">
    <property type="entry name" value="CSA_PPIASE_2"/>
    <property type="match status" value="1"/>
</dbReference>
<comment type="catalytic activity">
    <reaction evidence="1 6">
        <text>[protein]-peptidylproline (omega=180) = [protein]-peptidylproline (omega=0)</text>
        <dbReference type="Rhea" id="RHEA:16237"/>
        <dbReference type="Rhea" id="RHEA-COMP:10747"/>
        <dbReference type="Rhea" id="RHEA-COMP:10748"/>
        <dbReference type="ChEBI" id="CHEBI:83833"/>
        <dbReference type="ChEBI" id="CHEBI:83834"/>
        <dbReference type="EC" id="5.2.1.8"/>
    </reaction>
</comment>
<dbReference type="PRINTS" id="PR00153">
    <property type="entry name" value="CSAPPISMRASE"/>
</dbReference>
<dbReference type="SUPFAM" id="SSF50891">
    <property type="entry name" value="Cyclophilin-like"/>
    <property type="match status" value="1"/>
</dbReference>
<evidence type="ECO:0000313" key="10">
    <source>
        <dbReference type="EMBL" id="RXJ50671.1"/>
    </source>
</evidence>
<evidence type="ECO:0000256" key="5">
    <source>
        <dbReference type="ARBA" id="ARBA00023235"/>
    </source>
</evidence>
<dbReference type="InterPro" id="IPR020892">
    <property type="entry name" value="Cyclophilin-type_PPIase_CS"/>
</dbReference>
<evidence type="ECO:0000256" key="1">
    <source>
        <dbReference type="ARBA" id="ARBA00000971"/>
    </source>
</evidence>
<dbReference type="InterPro" id="IPR046357">
    <property type="entry name" value="PPIase_dom_sf"/>
</dbReference>
<protein>
    <recommendedName>
        <fullName evidence="3 6">peptidylprolyl isomerase</fullName>
        <ecNumber evidence="3 6">5.2.1.8</ecNumber>
    </recommendedName>
</protein>
<keyword evidence="5 6" id="KW-0413">Isomerase</keyword>
<organism evidence="10 11">
    <name type="scientific">Gelidibacter gilvus</name>
    <dbReference type="NCBI Taxonomy" id="59602"/>
    <lineage>
        <taxon>Bacteria</taxon>
        <taxon>Pseudomonadati</taxon>
        <taxon>Bacteroidota</taxon>
        <taxon>Flavobacteriia</taxon>
        <taxon>Flavobacteriales</taxon>
        <taxon>Flavobacteriaceae</taxon>
        <taxon>Gelidibacter</taxon>
    </lineage>
</organism>
<dbReference type="EC" id="5.2.1.8" evidence="3 6"/>
<dbReference type="PROSITE" id="PS51257">
    <property type="entry name" value="PROKAR_LIPOPROTEIN"/>
    <property type="match status" value="1"/>
</dbReference>
<evidence type="ECO:0000256" key="4">
    <source>
        <dbReference type="ARBA" id="ARBA00023110"/>
    </source>
</evidence>
<dbReference type="Gene3D" id="3.10.50.40">
    <property type="match status" value="1"/>
</dbReference>